<reference evidence="2" key="2">
    <citation type="submission" date="2020-11" db="EMBL/GenBank/DDBJ databases">
        <authorList>
            <person name="McCartney M.A."/>
            <person name="Auch B."/>
            <person name="Kono T."/>
            <person name="Mallez S."/>
            <person name="Becker A."/>
            <person name="Gohl D.M."/>
            <person name="Silverstein K.A.T."/>
            <person name="Koren S."/>
            <person name="Bechman K.B."/>
            <person name="Herman A."/>
            <person name="Abrahante J.E."/>
            <person name="Garbe J."/>
        </authorList>
    </citation>
    <scope>NUCLEOTIDE SEQUENCE</scope>
    <source>
        <strain evidence="2">Duluth1</strain>
        <tissue evidence="2">Whole animal</tissue>
    </source>
</reference>
<evidence type="ECO:0000313" key="3">
    <source>
        <dbReference type="Proteomes" id="UP000828390"/>
    </source>
</evidence>
<keyword evidence="3" id="KW-1185">Reference proteome</keyword>
<name>A0A9D4GKK1_DREPO</name>
<sequence>MSGCEEGVLIDFSDYVTVAEPDPIETNRRWVMDDVNMEASFIKAAAVADEKAQQKVADSVLDSSPIMLITDEDLQFDSLPIWSEACPKITGSHKMSKNSAPKEQKSDQNSNSSFEENWAEIQREANKLADIISQAYPEEGIMSKKESENFNAKDYLLKYEGKSKPHEKVFCQKKVLLGENFFAKGVLGEMESDLMAKENVFPKKKQLLGENLFAKTGLDVHLESTDELEDDKVDFNMKKLDDILHVSPVKKQKLECGAQYKLPSDDFPMGQRKSPRLNKLVLKSLENPKPEEPQGSRTVEDIPEKTERKPVARAQSMLSRIRPPVRLAKPSVPSIQPLNSNSTLNVSAATDRRSMSPASSVEDVSLRNVPTNVATNLPTNVPTRSRLSAPKGAALLPSKLKVPAASTNNGIFSLCSSSCH</sequence>
<feature type="region of interest" description="Disordered" evidence="1">
    <location>
        <begin position="92"/>
        <end position="115"/>
    </location>
</feature>
<gene>
    <name evidence="2" type="ORF">DPMN_118333</name>
</gene>
<feature type="region of interest" description="Disordered" evidence="1">
    <location>
        <begin position="284"/>
        <end position="363"/>
    </location>
</feature>
<evidence type="ECO:0000313" key="2">
    <source>
        <dbReference type="EMBL" id="KAH3816810.1"/>
    </source>
</evidence>
<accession>A0A9D4GKK1</accession>
<organism evidence="2 3">
    <name type="scientific">Dreissena polymorpha</name>
    <name type="common">Zebra mussel</name>
    <name type="synonym">Mytilus polymorpha</name>
    <dbReference type="NCBI Taxonomy" id="45954"/>
    <lineage>
        <taxon>Eukaryota</taxon>
        <taxon>Metazoa</taxon>
        <taxon>Spiralia</taxon>
        <taxon>Lophotrochozoa</taxon>
        <taxon>Mollusca</taxon>
        <taxon>Bivalvia</taxon>
        <taxon>Autobranchia</taxon>
        <taxon>Heteroconchia</taxon>
        <taxon>Euheterodonta</taxon>
        <taxon>Imparidentia</taxon>
        <taxon>Neoheterodontei</taxon>
        <taxon>Myida</taxon>
        <taxon>Dreissenoidea</taxon>
        <taxon>Dreissenidae</taxon>
        <taxon>Dreissena</taxon>
    </lineage>
</organism>
<dbReference type="AlphaFoldDB" id="A0A9D4GKK1"/>
<proteinExistence type="predicted"/>
<reference evidence="2" key="1">
    <citation type="journal article" date="2019" name="bioRxiv">
        <title>The Genome of the Zebra Mussel, Dreissena polymorpha: A Resource for Invasive Species Research.</title>
        <authorList>
            <person name="McCartney M.A."/>
            <person name="Auch B."/>
            <person name="Kono T."/>
            <person name="Mallez S."/>
            <person name="Zhang Y."/>
            <person name="Obille A."/>
            <person name="Becker A."/>
            <person name="Abrahante J.E."/>
            <person name="Garbe J."/>
            <person name="Badalamenti J.P."/>
            <person name="Herman A."/>
            <person name="Mangelson H."/>
            <person name="Liachko I."/>
            <person name="Sullivan S."/>
            <person name="Sone E.D."/>
            <person name="Koren S."/>
            <person name="Silverstein K.A.T."/>
            <person name="Beckman K.B."/>
            <person name="Gohl D.M."/>
        </authorList>
    </citation>
    <scope>NUCLEOTIDE SEQUENCE</scope>
    <source>
        <strain evidence="2">Duluth1</strain>
        <tissue evidence="2">Whole animal</tissue>
    </source>
</reference>
<comment type="caution">
    <text evidence="2">The sequence shown here is derived from an EMBL/GenBank/DDBJ whole genome shotgun (WGS) entry which is preliminary data.</text>
</comment>
<evidence type="ECO:0000256" key="1">
    <source>
        <dbReference type="SAM" id="MobiDB-lite"/>
    </source>
</evidence>
<dbReference type="EMBL" id="JAIWYP010000005">
    <property type="protein sequence ID" value="KAH3816810.1"/>
    <property type="molecule type" value="Genomic_DNA"/>
</dbReference>
<dbReference type="Proteomes" id="UP000828390">
    <property type="component" value="Unassembled WGS sequence"/>
</dbReference>
<feature type="compositionally biased region" description="Basic and acidic residues" evidence="1">
    <location>
        <begin position="286"/>
        <end position="310"/>
    </location>
</feature>
<feature type="compositionally biased region" description="Polar residues" evidence="1">
    <location>
        <begin position="333"/>
        <end position="348"/>
    </location>
</feature>
<protein>
    <submittedName>
        <fullName evidence="2">Uncharacterized protein</fullName>
    </submittedName>
</protein>